<dbReference type="Proteomes" id="UP000271162">
    <property type="component" value="Unassembled WGS sequence"/>
</dbReference>
<proteinExistence type="predicted"/>
<feature type="domain" description="Glycosyl transferase family 1" evidence="2">
    <location>
        <begin position="21"/>
        <end position="88"/>
    </location>
</feature>
<dbReference type="EMBL" id="UYSL01000622">
    <property type="protein sequence ID" value="VDL64148.1"/>
    <property type="molecule type" value="Genomic_DNA"/>
</dbReference>
<evidence type="ECO:0000256" key="1">
    <source>
        <dbReference type="ARBA" id="ARBA00022676"/>
    </source>
</evidence>
<dbReference type="Gene3D" id="3.40.50.2000">
    <property type="entry name" value="Glycogen Phosphorylase B"/>
    <property type="match status" value="1"/>
</dbReference>
<evidence type="ECO:0000313" key="4">
    <source>
        <dbReference type="Proteomes" id="UP000271162"/>
    </source>
</evidence>
<evidence type="ECO:0000313" key="3">
    <source>
        <dbReference type="EMBL" id="VDL64148.1"/>
    </source>
</evidence>
<evidence type="ECO:0000313" key="5">
    <source>
        <dbReference type="WBParaSite" id="NBR_0000098401-mRNA-1"/>
    </source>
</evidence>
<evidence type="ECO:0000259" key="2">
    <source>
        <dbReference type="Pfam" id="PF00534"/>
    </source>
</evidence>
<dbReference type="Pfam" id="PF00534">
    <property type="entry name" value="Glycos_transf_1"/>
    <property type="match status" value="1"/>
</dbReference>
<protein>
    <submittedName>
        <fullName evidence="5">Glycos_transf_1 domain-containing protein</fullName>
    </submittedName>
</protein>
<dbReference type="PANTHER" id="PTHR45919">
    <property type="entry name" value="GDP-MAN:MAN(3)GLCNAC(2)-PP-DOL ALPHA-1,2-MANNOSYLTRANSFERASE"/>
    <property type="match status" value="1"/>
</dbReference>
<dbReference type="GO" id="GO:0005789">
    <property type="term" value="C:endoplasmic reticulum membrane"/>
    <property type="evidence" value="ECO:0007669"/>
    <property type="project" value="TreeGrafter"/>
</dbReference>
<dbReference type="STRING" id="27835.A0A0N4XEN2"/>
<accession>A0A0N4XEN2</accession>
<dbReference type="SUPFAM" id="SSF53756">
    <property type="entry name" value="UDP-Glycosyltransferase/glycogen phosphorylase"/>
    <property type="match status" value="1"/>
</dbReference>
<dbReference type="AlphaFoldDB" id="A0A0N4XEN2"/>
<keyword evidence="4" id="KW-1185">Reference proteome</keyword>
<dbReference type="PANTHER" id="PTHR45919:SF1">
    <property type="entry name" value="GDP-MAN:MAN(3)GLCNAC(2)-PP-DOL ALPHA-1,2-MANNOSYLTRANSFERASE"/>
    <property type="match status" value="1"/>
</dbReference>
<keyword evidence="1" id="KW-0328">Glycosyltransferase</keyword>
<dbReference type="WBParaSite" id="NBR_0000098401-mRNA-1">
    <property type="protein sequence ID" value="NBR_0000098401-mRNA-1"/>
    <property type="gene ID" value="NBR_0000098401"/>
</dbReference>
<dbReference type="GO" id="GO:0006487">
    <property type="term" value="P:protein N-linked glycosylation"/>
    <property type="evidence" value="ECO:0007669"/>
    <property type="project" value="TreeGrafter"/>
</dbReference>
<gene>
    <name evidence="3" type="ORF">NBR_LOCUS985</name>
</gene>
<dbReference type="InterPro" id="IPR001296">
    <property type="entry name" value="Glyco_trans_1"/>
</dbReference>
<reference evidence="5" key="1">
    <citation type="submission" date="2017-02" db="UniProtKB">
        <authorList>
            <consortium name="WormBaseParasite"/>
        </authorList>
    </citation>
    <scope>IDENTIFICATION</scope>
</reference>
<dbReference type="InterPro" id="IPR038013">
    <property type="entry name" value="ALG11"/>
</dbReference>
<organism evidence="5">
    <name type="scientific">Nippostrongylus brasiliensis</name>
    <name type="common">Rat hookworm</name>
    <dbReference type="NCBI Taxonomy" id="27835"/>
    <lineage>
        <taxon>Eukaryota</taxon>
        <taxon>Metazoa</taxon>
        <taxon>Ecdysozoa</taxon>
        <taxon>Nematoda</taxon>
        <taxon>Chromadorea</taxon>
        <taxon>Rhabditida</taxon>
        <taxon>Rhabditina</taxon>
        <taxon>Rhabditomorpha</taxon>
        <taxon>Strongyloidea</taxon>
        <taxon>Heligmosomidae</taxon>
        <taxon>Nippostrongylus</taxon>
    </lineage>
</organism>
<reference evidence="3 4" key="2">
    <citation type="submission" date="2018-11" db="EMBL/GenBank/DDBJ databases">
        <authorList>
            <consortium name="Pathogen Informatics"/>
        </authorList>
    </citation>
    <scope>NUCLEOTIDE SEQUENCE [LARGE SCALE GENOMIC DNA]</scope>
</reference>
<sequence length="89" mass="9837">MRGSPPTAYSVAPLRAIIVFEELCTEWGLTSNVRWKLNVPYEELMDLLSESLIFIHTMWNEHFGISVVEGMAAGTITLAHDSGAVTSQV</sequence>
<dbReference type="GO" id="GO:0004377">
    <property type="term" value="F:GDP-Man:Man(3)GlcNAc(2)-PP-Dol alpha-1,2-mannosyltransferase activity"/>
    <property type="evidence" value="ECO:0007669"/>
    <property type="project" value="InterPro"/>
</dbReference>
<name>A0A0N4XEN2_NIPBR</name>
<keyword evidence="1" id="KW-0808">Transferase</keyword>